<evidence type="ECO:0000259" key="1">
    <source>
        <dbReference type="Pfam" id="PF13524"/>
    </source>
</evidence>
<name>A0AA96LBV6_9BACL</name>
<protein>
    <submittedName>
        <fullName evidence="2">Glycosyltransferase</fullName>
        <ecNumber evidence="2">2.4.-.-</ecNumber>
    </submittedName>
</protein>
<dbReference type="AlphaFoldDB" id="A0AA96LBV6"/>
<dbReference type="EC" id="2.4.-.-" evidence="2"/>
<dbReference type="Proteomes" id="UP001305702">
    <property type="component" value="Chromosome"/>
</dbReference>
<feature type="domain" description="Spore protein YkvP/CgeB glycosyl transferase-like" evidence="1">
    <location>
        <begin position="177"/>
        <end position="332"/>
    </location>
</feature>
<dbReference type="InterPro" id="IPR055259">
    <property type="entry name" value="YkvP/CgeB_Glyco_trans-like"/>
</dbReference>
<accession>A0AA96LBV6</accession>
<keyword evidence="2" id="KW-0328">Glycosyltransferase</keyword>
<dbReference type="Pfam" id="PF13524">
    <property type="entry name" value="Glyco_trans_1_2"/>
    <property type="match status" value="1"/>
</dbReference>
<reference evidence="2 3" key="1">
    <citation type="submission" date="2022-02" db="EMBL/GenBank/DDBJ databases">
        <title>Paenibacillus sp. MBLB1776 Whole Genome Shotgun Sequencing.</title>
        <authorList>
            <person name="Hwang C.Y."/>
            <person name="Cho E.-S."/>
            <person name="Seo M.-J."/>
        </authorList>
    </citation>
    <scope>NUCLEOTIDE SEQUENCE [LARGE SCALE GENOMIC DNA]</scope>
    <source>
        <strain evidence="2 3">MBLB1776</strain>
    </source>
</reference>
<organism evidence="2 3">
    <name type="scientific">Paenibacillus aurantius</name>
    <dbReference type="NCBI Taxonomy" id="2918900"/>
    <lineage>
        <taxon>Bacteria</taxon>
        <taxon>Bacillati</taxon>
        <taxon>Bacillota</taxon>
        <taxon>Bacilli</taxon>
        <taxon>Bacillales</taxon>
        <taxon>Paenibacillaceae</taxon>
        <taxon>Paenibacillus</taxon>
    </lineage>
</organism>
<dbReference type="RefSeq" id="WP_315604199.1">
    <property type="nucleotide sequence ID" value="NZ_CP130318.1"/>
</dbReference>
<dbReference type="GO" id="GO:0016757">
    <property type="term" value="F:glycosyltransferase activity"/>
    <property type="evidence" value="ECO:0007669"/>
    <property type="project" value="UniProtKB-KW"/>
</dbReference>
<evidence type="ECO:0000313" key="3">
    <source>
        <dbReference type="Proteomes" id="UP001305702"/>
    </source>
</evidence>
<evidence type="ECO:0000313" key="2">
    <source>
        <dbReference type="EMBL" id="WNQ10425.1"/>
    </source>
</evidence>
<dbReference type="KEGG" id="paun:MJA45_22835"/>
<proteinExistence type="predicted"/>
<keyword evidence="3" id="KW-1185">Reference proteome</keyword>
<sequence length="348" mass="41148">MTYWKKKILTVMLQYDYGDKNRGYSGEKMWFHDNLKKMSTKVEAFWYDDYLNDKFALEKDLMVKIDSLNPDLIFFVLYQDQFDPNFLKRLKEKYCTYCWFGDDQWRFDNFTKIYAPCFSFVSTTDPWSIIKYNKIGISPILTDWAAQQYSEEIGPLDLQESYNYEVTFVGGYNHYRGWLINTLTKKHGINVECFGTGWPNGRVSYEQMENIFRKSKINLNISNSASHDIRFIFGDIRNLKEWLTSTKRSEQVKARNFEIPLAGGFQLTNYSLGLERHFIIGDEVAVYNNPEECANQIFFYLENDGLRRGIVQKSHTKAKENHNYIERLNSIMENIFNSASKMEKYGEA</sequence>
<keyword evidence="2" id="KW-0808">Transferase</keyword>
<gene>
    <name evidence="2" type="ORF">MJA45_22835</name>
</gene>
<dbReference type="EMBL" id="CP130318">
    <property type="protein sequence ID" value="WNQ10425.1"/>
    <property type="molecule type" value="Genomic_DNA"/>
</dbReference>